<proteinExistence type="predicted"/>
<dbReference type="EMBL" id="UAVW01000021">
    <property type="protein sequence ID" value="SQB16629.1"/>
    <property type="molecule type" value="Genomic_DNA"/>
</dbReference>
<keyword evidence="2" id="KW-1185">Reference proteome</keyword>
<name>A0A2X2WST3_9FIRM</name>
<evidence type="ECO:0000313" key="2">
    <source>
        <dbReference type="Proteomes" id="UP000251853"/>
    </source>
</evidence>
<dbReference type="RefSeq" id="WP_112483455.1">
    <property type="nucleotide sequence ID" value="NZ_JAIWZC010000001.1"/>
</dbReference>
<evidence type="ECO:0000313" key="1">
    <source>
        <dbReference type="EMBL" id="SQB16629.1"/>
    </source>
</evidence>
<dbReference type="AlphaFoldDB" id="A0A2X2WST3"/>
<sequence length="103" mass="12131">MPHVLEIKGGELLTPFNVFDVMDAVEDYMGTDIRQYLEEYLEGVESDAEEITDDEITDHYKQVLLNIRDETEEVLRLMEKPRMDRKAIRETLNLIVKMIGREK</sequence>
<accession>A0A2X2WST3</accession>
<protein>
    <submittedName>
        <fullName evidence="1">Uncharacterized protein</fullName>
    </submittedName>
</protein>
<reference evidence="1 2" key="1">
    <citation type="submission" date="2018-06" db="EMBL/GenBank/DDBJ databases">
        <authorList>
            <consortium name="Pathogen Informatics"/>
            <person name="Doyle S."/>
        </authorList>
    </citation>
    <scope>NUCLEOTIDE SEQUENCE [LARGE SCALE GENOMIC DNA]</scope>
    <source>
        <strain evidence="1 2">NCTC11224</strain>
    </source>
</reference>
<gene>
    <name evidence="1" type="ORF">NCTC11224_05689</name>
</gene>
<dbReference type="Proteomes" id="UP000251853">
    <property type="component" value="Unassembled WGS sequence"/>
</dbReference>
<organism evidence="1 2">
    <name type="scientific">Enterocloster clostridioformis</name>
    <dbReference type="NCBI Taxonomy" id="1531"/>
    <lineage>
        <taxon>Bacteria</taxon>
        <taxon>Bacillati</taxon>
        <taxon>Bacillota</taxon>
        <taxon>Clostridia</taxon>
        <taxon>Lachnospirales</taxon>
        <taxon>Lachnospiraceae</taxon>
        <taxon>Enterocloster</taxon>
    </lineage>
</organism>